<dbReference type="RefSeq" id="WP_250826201.1">
    <property type="nucleotide sequence ID" value="NZ_JAMOIL010000002.1"/>
</dbReference>
<evidence type="ECO:0000256" key="2">
    <source>
        <dbReference type="SAM" id="Phobius"/>
    </source>
</evidence>
<keyword evidence="2" id="KW-1133">Transmembrane helix</keyword>
<keyword evidence="4" id="KW-1185">Reference proteome</keyword>
<organism evidence="3 4">
    <name type="scientific">Nocardioides bruguierae</name>
    <dbReference type="NCBI Taxonomy" id="2945102"/>
    <lineage>
        <taxon>Bacteria</taxon>
        <taxon>Bacillati</taxon>
        <taxon>Actinomycetota</taxon>
        <taxon>Actinomycetes</taxon>
        <taxon>Propionibacteriales</taxon>
        <taxon>Nocardioidaceae</taxon>
        <taxon>Nocardioides</taxon>
    </lineage>
</organism>
<name>A0A9X2D4T1_9ACTN</name>
<keyword evidence="2" id="KW-0472">Membrane</keyword>
<comment type="caution">
    <text evidence="3">The sequence shown here is derived from an EMBL/GenBank/DDBJ whole genome shotgun (WGS) entry which is preliminary data.</text>
</comment>
<feature type="transmembrane region" description="Helical" evidence="2">
    <location>
        <begin position="140"/>
        <end position="163"/>
    </location>
</feature>
<protein>
    <submittedName>
        <fullName evidence="3">Uncharacterized protein</fullName>
    </submittedName>
</protein>
<feature type="transmembrane region" description="Helical" evidence="2">
    <location>
        <begin position="32"/>
        <end position="50"/>
    </location>
</feature>
<accession>A0A9X2D4T1</accession>
<feature type="transmembrane region" description="Helical" evidence="2">
    <location>
        <begin position="70"/>
        <end position="91"/>
    </location>
</feature>
<evidence type="ECO:0000313" key="4">
    <source>
        <dbReference type="Proteomes" id="UP001139485"/>
    </source>
</evidence>
<keyword evidence="2" id="KW-0812">Transmembrane</keyword>
<feature type="transmembrane region" description="Helical" evidence="2">
    <location>
        <begin position="243"/>
        <end position="264"/>
    </location>
</feature>
<dbReference type="AlphaFoldDB" id="A0A9X2D4T1"/>
<proteinExistence type="predicted"/>
<reference evidence="3" key="1">
    <citation type="submission" date="2022-05" db="EMBL/GenBank/DDBJ databases">
        <authorList>
            <person name="Tuo L."/>
        </authorList>
    </citation>
    <scope>NUCLEOTIDE SEQUENCE</scope>
    <source>
        <strain evidence="3">BSK12Z-4</strain>
    </source>
</reference>
<sequence>MRTTAHGQTGTETGTQTAVPARPSPSRARLRVAVRVLFVLAVLACAGVGLRGRWGDFVAALTGVRPLDLAGAAACVLVGLWLTAGTWLRLLRGFGHRLPPYEGPRVFFTGQLGKYIPGAVWSLGAHADLARPYGVGVRTAVATGLLFLVVNVATAGALAGALVTAGVPALPVPRWTGPIAVVLCLAALTPPVVDALGTRLARHGGRLGLGWGDMAVLCARMAATWLCYAGSVVALAPRPSLELLAVATGGFAAAYVVGVAVVVAPAGVGAREVALVALLAPHTGVGHATAIALVTRVLQTLGDFTAAAAAHGWAQVRGRLAGRRPAPADQAGPAD</sequence>
<feature type="transmembrane region" description="Helical" evidence="2">
    <location>
        <begin position="214"/>
        <end position="237"/>
    </location>
</feature>
<dbReference type="EMBL" id="JAMOIL010000002">
    <property type="protein sequence ID" value="MCM0619361.1"/>
    <property type="molecule type" value="Genomic_DNA"/>
</dbReference>
<feature type="transmembrane region" description="Helical" evidence="2">
    <location>
        <begin position="175"/>
        <end position="193"/>
    </location>
</feature>
<feature type="region of interest" description="Disordered" evidence="1">
    <location>
        <begin position="1"/>
        <end position="24"/>
    </location>
</feature>
<evidence type="ECO:0000313" key="3">
    <source>
        <dbReference type="EMBL" id="MCM0619361.1"/>
    </source>
</evidence>
<gene>
    <name evidence="3" type="ORF">M8330_03495</name>
</gene>
<evidence type="ECO:0000256" key="1">
    <source>
        <dbReference type="SAM" id="MobiDB-lite"/>
    </source>
</evidence>
<dbReference type="Proteomes" id="UP001139485">
    <property type="component" value="Unassembled WGS sequence"/>
</dbReference>